<dbReference type="AlphaFoldDB" id="A0A9Q0YR15"/>
<sequence>MVLTPQRRGLKNAGILSNSSFLYPHLVSATCSHGSENVLMAKIFTLTPLIQW</sequence>
<evidence type="ECO:0000313" key="1">
    <source>
        <dbReference type="EMBL" id="KAJ8026904.1"/>
    </source>
</evidence>
<keyword evidence="2" id="KW-1185">Reference proteome</keyword>
<organism evidence="1 2">
    <name type="scientific">Holothuria leucospilota</name>
    <name type="common">Black long sea cucumber</name>
    <name type="synonym">Mertensiothuria leucospilota</name>
    <dbReference type="NCBI Taxonomy" id="206669"/>
    <lineage>
        <taxon>Eukaryota</taxon>
        <taxon>Metazoa</taxon>
        <taxon>Echinodermata</taxon>
        <taxon>Eleutherozoa</taxon>
        <taxon>Echinozoa</taxon>
        <taxon>Holothuroidea</taxon>
        <taxon>Aspidochirotacea</taxon>
        <taxon>Aspidochirotida</taxon>
        <taxon>Holothuriidae</taxon>
        <taxon>Holothuria</taxon>
    </lineage>
</organism>
<dbReference type="EMBL" id="JAIZAY010000016">
    <property type="protein sequence ID" value="KAJ8026904.1"/>
    <property type="molecule type" value="Genomic_DNA"/>
</dbReference>
<reference evidence="1" key="1">
    <citation type="submission" date="2021-10" db="EMBL/GenBank/DDBJ databases">
        <title>Tropical sea cucumber genome reveals ecological adaptation and Cuvierian tubules defense mechanism.</title>
        <authorList>
            <person name="Chen T."/>
        </authorList>
    </citation>
    <scope>NUCLEOTIDE SEQUENCE</scope>
    <source>
        <strain evidence="1">Nanhai2018</strain>
        <tissue evidence="1">Muscle</tissue>
    </source>
</reference>
<dbReference type="Proteomes" id="UP001152320">
    <property type="component" value="Chromosome 16"/>
</dbReference>
<gene>
    <name evidence="1" type="ORF">HOLleu_31866</name>
</gene>
<evidence type="ECO:0000313" key="2">
    <source>
        <dbReference type="Proteomes" id="UP001152320"/>
    </source>
</evidence>
<proteinExistence type="predicted"/>
<accession>A0A9Q0YR15</accession>
<name>A0A9Q0YR15_HOLLE</name>
<protein>
    <submittedName>
        <fullName evidence="1">Uncharacterized protein</fullName>
    </submittedName>
</protein>
<comment type="caution">
    <text evidence="1">The sequence shown here is derived from an EMBL/GenBank/DDBJ whole genome shotgun (WGS) entry which is preliminary data.</text>
</comment>